<dbReference type="GO" id="GO:0006355">
    <property type="term" value="P:regulation of DNA-templated transcription"/>
    <property type="evidence" value="ECO:0007669"/>
    <property type="project" value="InterPro"/>
</dbReference>
<keyword evidence="1 4" id="KW-0238">DNA-binding</keyword>
<dbReference type="InterPro" id="IPR001356">
    <property type="entry name" value="HD"/>
</dbReference>
<evidence type="ECO:0000313" key="8">
    <source>
        <dbReference type="Proteomes" id="UP000266841"/>
    </source>
</evidence>
<keyword evidence="3 4" id="KW-0539">Nucleus</keyword>
<dbReference type="GO" id="GO:0005634">
    <property type="term" value="C:nucleus"/>
    <property type="evidence" value="ECO:0007669"/>
    <property type="project" value="UniProtKB-SubCell"/>
</dbReference>
<comment type="subcellular location">
    <subcellularLocation>
        <location evidence="4">Nucleus</location>
    </subcellularLocation>
</comment>
<dbReference type="InterPro" id="IPR008422">
    <property type="entry name" value="KN_HD"/>
</dbReference>
<organism evidence="7 8">
    <name type="scientific">Thalassiosira oceanica</name>
    <name type="common">Marine diatom</name>
    <dbReference type="NCBI Taxonomy" id="159749"/>
    <lineage>
        <taxon>Eukaryota</taxon>
        <taxon>Sar</taxon>
        <taxon>Stramenopiles</taxon>
        <taxon>Ochrophyta</taxon>
        <taxon>Bacillariophyta</taxon>
        <taxon>Coscinodiscophyceae</taxon>
        <taxon>Thalassiosirophycidae</taxon>
        <taxon>Thalassiosirales</taxon>
        <taxon>Thalassiosiraceae</taxon>
        <taxon>Thalassiosira</taxon>
    </lineage>
</organism>
<dbReference type="PANTHER" id="PTHR11850">
    <property type="entry name" value="HOMEOBOX PROTEIN TRANSCRIPTION FACTORS"/>
    <property type="match status" value="1"/>
</dbReference>
<dbReference type="PROSITE" id="PS50071">
    <property type="entry name" value="HOMEOBOX_2"/>
    <property type="match status" value="1"/>
</dbReference>
<evidence type="ECO:0000256" key="4">
    <source>
        <dbReference type="PROSITE-ProRule" id="PRU00108"/>
    </source>
</evidence>
<proteinExistence type="predicted"/>
<sequence>MEQGNEFERLVRHCDLAKVLRLVDELKHQKLLLKTLVSGEGHASHAEFGSCETQVQANKRSKTNGDKQRVRCLVPGRVRPSEAAFSSAADILRRALLPSKSELTEQEKMMSRGECLITDSLIDETIRTLAEALKFCLDLKKQIRSGHTLERAAASSAAGKTGPATSSAVQERGAAKSSSRKRTKNKKSIAQKFSKFQTDILTKWVIEHCQDPRPSDEDEEELSRETGLTKRQVKTWVANVRKRNLKATIEREKKPHHFLDYLFLAVEREREVKVDNPGHDFSFLENLPQMQVVISKPPAFRMDAQAPTKSVVNSEVKTETMDCDPASDDEPIHGSHPKAPSNAADIFRGFEGISHFEGIKVHADARCSPDFGYNDGTLLQLEHRRLQNARERALLDGFSSHRRDIDIPIDSFQNDQPRLEKIDANMFQDEGAAFDPVVPPPLPTLHSAPTSDIMMRNVAPTVSFGPSFDTTSSHNEAATEDHLMRCMNH</sequence>
<dbReference type="AlphaFoldDB" id="K0TFG9"/>
<evidence type="ECO:0000256" key="2">
    <source>
        <dbReference type="ARBA" id="ARBA00023155"/>
    </source>
</evidence>
<dbReference type="GO" id="GO:0003677">
    <property type="term" value="F:DNA binding"/>
    <property type="evidence" value="ECO:0007669"/>
    <property type="project" value="UniProtKB-UniRule"/>
</dbReference>
<keyword evidence="8" id="KW-1185">Reference proteome</keyword>
<dbReference type="CDD" id="cd00086">
    <property type="entry name" value="homeodomain"/>
    <property type="match status" value="1"/>
</dbReference>
<dbReference type="InterPro" id="IPR009057">
    <property type="entry name" value="Homeodomain-like_sf"/>
</dbReference>
<dbReference type="Gene3D" id="1.10.10.60">
    <property type="entry name" value="Homeodomain-like"/>
    <property type="match status" value="1"/>
</dbReference>
<comment type="caution">
    <text evidence="7">The sequence shown here is derived from an EMBL/GenBank/DDBJ whole genome shotgun (WGS) entry which is preliminary data.</text>
</comment>
<evidence type="ECO:0000259" key="6">
    <source>
        <dbReference type="PROSITE" id="PS50071"/>
    </source>
</evidence>
<dbReference type="SMART" id="SM00389">
    <property type="entry name" value="HOX"/>
    <property type="match status" value="1"/>
</dbReference>
<evidence type="ECO:0000313" key="7">
    <source>
        <dbReference type="EMBL" id="EJK76125.1"/>
    </source>
</evidence>
<evidence type="ECO:0000256" key="5">
    <source>
        <dbReference type="SAM" id="MobiDB-lite"/>
    </source>
</evidence>
<name>K0TFG9_THAOC</name>
<dbReference type="EMBL" id="AGNL01002522">
    <property type="protein sequence ID" value="EJK76125.1"/>
    <property type="molecule type" value="Genomic_DNA"/>
</dbReference>
<protein>
    <recommendedName>
        <fullName evidence="6">Homeobox domain-containing protein</fullName>
    </recommendedName>
</protein>
<feature type="compositionally biased region" description="Basic residues" evidence="5">
    <location>
        <begin position="178"/>
        <end position="188"/>
    </location>
</feature>
<keyword evidence="2 4" id="KW-0371">Homeobox</keyword>
<accession>K0TFG9</accession>
<evidence type="ECO:0000256" key="1">
    <source>
        <dbReference type="ARBA" id="ARBA00023125"/>
    </source>
</evidence>
<feature type="DNA-binding region" description="Homeobox" evidence="4">
    <location>
        <begin position="186"/>
        <end position="248"/>
    </location>
</feature>
<dbReference type="OrthoDB" id="10056939at2759"/>
<feature type="region of interest" description="Disordered" evidence="5">
    <location>
        <begin position="153"/>
        <end position="188"/>
    </location>
</feature>
<feature type="domain" description="Homeobox" evidence="6">
    <location>
        <begin position="184"/>
        <end position="247"/>
    </location>
</feature>
<dbReference type="Pfam" id="PF05920">
    <property type="entry name" value="Homeobox_KN"/>
    <property type="match status" value="1"/>
</dbReference>
<gene>
    <name evidence="7" type="ORF">THAOC_02128</name>
</gene>
<reference evidence="7 8" key="1">
    <citation type="journal article" date="2012" name="Genome Biol.">
        <title>Genome and low-iron response of an oceanic diatom adapted to chronic iron limitation.</title>
        <authorList>
            <person name="Lommer M."/>
            <person name="Specht M."/>
            <person name="Roy A.S."/>
            <person name="Kraemer L."/>
            <person name="Andreson R."/>
            <person name="Gutowska M.A."/>
            <person name="Wolf J."/>
            <person name="Bergner S.V."/>
            <person name="Schilhabel M.B."/>
            <person name="Klostermeier U.C."/>
            <person name="Beiko R.G."/>
            <person name="Rosenstiel P."/>
            <person name="Hippler M."/>
            <person name="Laroche J."/>
        </authorList>
    </citation>
    <scope>NUCLEOTIDE SEQUENCE [LARGE SCALE GENOMIC DNA]</scope>
    <source>
        <strain evidence="7 8">CCMP1005</strain>
    </source>
</reference>
<dbReference type="eggNOG" id="KOG0773">
    <property type="taxonomic scope" value="Eukaryota"/>
</dbReference>
<dbReference type="InterPro" id="IPR050224">
    <property type="entry name" value="TALE_homeobox"/>
</dbReference>
<evidence type="ECO:0000256" key="3">
    <source>
        <dbReference type="ARBA" id="ARBA00023242"/>
    </source>
</evidence>
<dbReference type="Proteomes" id="UP000266841">
    <property type="component" value="Unassembled WGS sequence"/>
</dbReference>
<dbReference type="SUPFAM" id="SSF46689">
    <property type="entry name" value="Homeodomain-like"/>
    <property type="match status" value="1"/>
</dbReference>